<dbReference type="PANTHER" id="PTHR31885:SF6">
    <property type="entry name" value="GH04784P"/>
    <property type="match status" value="1"/>
</dbReference>
<evidence type="ECO:0000256" key="1">
    <source>
        <dbReference type="ARBA" id="ARBA00004141"/>
    </source>
</evidence>
<comment type="subcellular location">
    <subcellularLocation>
        <location evidence="1">Membrane</location>
        <topology evidence="1">Multi-pass membrane protein</topology>
    </subcellularLocation>
</comment>
<reference evidence="7" key="3">
    <citation type="submission" date="2023-10" db="EMBL/GenBank/DDBJ databases">
        <authorList>
            <person name="Picardeau M."/>
            <person name="Thibeaux R."/>
        </authorList>
    </citation>
    <scope>NUCLEOTIDE SEQUENCE</scope>
    <source>
        <strain evidence="7">ATI7-C-A5</strain>
    </source>
</reference>
<keyword evidence="3 6" id="KW-0812">Transmembrane</keyword>
<dbReference type="GO" id="GO:0016787">
    <property type="term" value="F:hydrolase activity"/>
    <property type="evidence" value="ECO:0007669"/>
    <property type="project" value="TreeGrafter"/>
</dbReference>
<dbReference type="AlphaFoldDB" id="A0A2N0BD93"/>
<dbReference type="GO" id="GO:0016020">
    <property type="term" value="C:membrane"/>
    <property type="evidence" value="ECO:0007669"/>
    <property type="project" value="UniProtKB-SubCell"/>
</dbReference>
<dbReference type="RefSeq" id="WP_100746943.1">
    <property type="nucleotide sequence ID" value="NZ_NPEF02000023.1"/>
</dbReference>
<evidence type="ECO:0000313" key="9">
    <source>
        <dbReference type="Proteomes" id="UP000232122"/>
    </source>
</evidence>
<dbReference type="InterPro" id="IPR012506">
    <property type="entry name" value="TMEM86B-like"/>
</dbReference>
<sequence>MVLLLFSVSAVAHLLTLYFAPGEIALKLGTKVVPILILIFFSFFEGDWKDKAGKFILIGLVFSLFGDTFLALPGNYFVFGLGSFLVAQIFYSIGFSVGNPVHILRSIPYFAFGASFYFWILPGLGNSLLVPVAVYVTAICSMGWRAASRESSRASYWKAFAGALIFIVSDSLIATGKFTSVTVPLNGLWIMITYYAAQFLIYESVEEN</sequence>
<feature type="transmembrane region" description="Helical" evidence="6">
    <location>
        <begin position="156"/>
        <end position="175"/>
    </location>
</feature>
<dbReference type="PANTHER" id="PTHR31885">
    <property type="entry name" value="GH04784P"/>
    <property type="match status" value="1"/>
</dbReference>
<evidence type="ECO:0000313" key="8">
    <source>
        <dbReference type="EMBL" id="PJZ94445.1"/>
    </source>
</evidence>
<keyword evidence="4 6" id="KW-1133">Transmembrane helix</keyword>
<feature type="transmembrane region" description="Helical" evidence="6">
    <location>
        <begin position="24"/>
        <end position="43"/>
    </location>
</feature>
<evidence type="ECO:0000256" key="6">
    <source>
        <dbReference type="SAM" id="Phobius"/>
    </source>
</evidence>
<evidence type="ECO:0000256" key="2">
    <source>
        <dbReference type="ARBA" id="ARBA00007375"/>
    </source>
</evidence>
<keyword evidence="9" id="KW-1185">Reference proteome</keyword>
<name>A0A2N0BD93_9LEPT</name>
<proteinExistence type="inferred from homology"/>
<dbReference type="OrthoDB" id="5592477at2"/>
<feature type="transmembrane region" description="Helical" evidence="6">
    <location>
        <begin position="127"/>
        <end position="144"/>
    </location>
</feature>
<dbReference type="EMBL" id="NPEF01000015">
    <property type="protein sequence ID" value="PJZ94445.1"/>
    <property type="molecule type" value="Genomic_DNA"/>
</dbReference>
<reference evidence="7 9" key="2">
    <citation type="journal article" date="2018" name="Microb. Genom.">
        <title>Deciphering the unexplored Leptospira diversity from soils uncovers genomic evolution to virulence.</title>
        <authorList>
            <person name="Thibeaux R."/>
            <person name="Iraola G."/>
            <person name="Ferres I."/>
            <person name="Bierque E."/>
            <person name="Girault D."/>
            <person name="Soupe-Gilbert M.E."/>
            <person name="Picardeau M."/>
            <person name="Goarant C."/>
        </authorList>
    </citation>
    <scope>NUCLEOTIDE SEQUENCE [LARGE SCALE GENOMIC DNA]</scope>
    <source>
        <strain evidence="7 9">ATI7-C-A5</strain>
    </source>
</reference>
<comment type="similarity">
    <text evidence="2">Belongs to the TMEM86 family.</text>
</comment>
<accession>A0A2N0BD93</accession>
<feature type="transmembrane region" description="Helical" evidence="6">
    <location>
        <begin position="55"/>
        <end position="72"/>
    </location>
</feature>
<evidence type="ECO:0000256" key="3">
    <source>
        <dbReference type="ARBA" id="ARBA00022692"/>
    </source>
</evidence>
<evidence type="ECO:0000256" key="4">
    <source>
        <dbReference type="ARBA" id="ARBA00022989"/>
    </source>
</evidence>
<reference evidence="8" key="1">
    <citation type="submission" date="2017-07" db="EMBL/GenBank/DDBJ databases">
        <title>Leptospira spp. isolated from tropical soils.</title>
        <authorList>
            <person name="Thibeaux R."/>
            <person name="Iraola G."/>
            <person name="Ferres I."/>
            <person name="Bierque E."/>
            <person name="Girault D."/>
            <person name="Soupe-Gilbert M.-E."/>
            <person name="Picardeau M."/>
            <person name="Goarant C."/>
        </authorList>
    </citation>
    <scope>NUCLEOTIDE SEQUENCE [LARGE SCALE GENOMIC DNA]</scope>
    <source>
        <strain evidence="8">ATI7-C-A5</strain>
    </source>
</reference>
<comment type="caution">
    <text evidence="8">The sequence shown here is derived from an EMBL/GenBank/DDBJ whole genome shotgun (WGS) entry which is preliminary data.</text>
</comment>
<keyword evidence="5 6" id="KW-0472">Membrane</keyword>
<evidence type="ECO:0000256" key="5">
    <source>
        <dbReference type="ARBA" id="ARBA00023136"/>
    </source>
</evidence>
<evidence type="ECO:0000313" key="7">
    <source>
        <dbReference type="EMBL" id="MDV6237360.1"/>
    </source>
</evidence>
<gene>
    <name evidence="7" type="ORF">CH379_017135</name>
    <name evidence="8" type="ORF">CH379_02700</name>
</gene>
<dbReference type="Pfam" id="PF07947">
    <property type="entry name" value="YhhN"/>
    <property type="match status" value="1"/>
</dbReference>
<accession>A0A2N0BKK4</accession>
<protein>
    <submittedName>
        <fullName evidence="7">Lysoplasmalogenase</fullName>
    </submittedName>
</protein>
<feature type="transmembrane region" description="Helical" evidence="6">
    <location>
        <begin position="78"/>
        <end position="96"/>
    </location>
</feature>
<dbReference type="Proteomes" id="UP000232122">
    <property type="component" value="Unassembled WGS sequence"/>
</dbReference>
<feature type="transmembrane region" description="Helical" evidence="6">
    <location>
        <begin position="187"/>
        <end position="205"/>
    </location>
</feature>
<dbReference type="EMBL" id="NPEF02000023">
    <property type="protein sequence ID" value="MDV6237360.1"/>
    <property type="molecule type" value="Genomic_DNA"/>
</dbReference>
<organism evidence="8">
    <name type="scientific">Leptospira ellisii</name>
    <dbReference type="NCBI Taxonomy" id="2023197"/>
    <lineage>
        <taxon>Bacteria</taxon>
        <taxon>Pseudomonadati</taxon>
        <taxon>Spirochaetota</taxon>
        <taxon>Spirochaetia</taxon>
        <taxon>Leptospirales</taxon>
        <taxon>Leptospiraceae</taxon>
        <taxon>Leptospira</taxon>
    </lineage>
</organism>